<proteinExistence type="predicted"/>
<evidence type="ECO:0000313" key="3">
    <source>
        <dbReference type="Proteomes" id="UP001286456"/>
    </source>
</evidence>
<sequence>MSTMDTTTATLKQKAAVITNWIQRCDADHAGSPCKSVAEGITPKRLIHLDPTTSTARLITTPTPVPPYVALSYVWGPAELSLTTITSNLTQMQTAIPTSILPATLSQVFTLCHHLSIPHLWIDALCIVQDDPLDKATEIANMGYIYWNARLQIAAMASRGASHGLLPPPPPVSPSLTPAANLERDYHHLIMRACRSLRQNVWDDALRELYPLLTRGWTFQERILARRCVHFTVTELVWECKRSRWCECEGIEGIQPAAAGNMNLINNMSAAFEACVSMPRDTSESAAVEKVIPMWRECVMGYSKRRLTDPEDRLVAISGIARILRGVEGREKYLAGLWADAMPFELLWRCDQSRVAGLGASKTRRPSWSWCSVDCGVDWPAVEASNRERKEKKADRCEGEFGQSLEYLTSGTYFEGGLSGARVVETRIEPEDVGFGPVDMGMLGLWTRAVDVEVKRHAVAAGWMEAHQTQWVIEGESGGVLPFYPDIRLPEVSVGELERGEDGPVCHDQGGRYVFVEIASKSTEAGRWEAGLVVRKGVGGAYERVGMAGWIVCRAREDGSSFFDCAEYSRFTLV</sequence>
<gene>
    <name evidence="2" type="ORF">B0T19DRAFT_425701</name>
</gene>
<organism evidence="2 3">
    <name type="scientific">Cercophora scortea</name>
    <dbReference type="NCBI Taxonomy" id="314031"/>
    <lineage>
        <taxon>Eukaryota</taxon>
        <taxon>Fungi</taxon>
        <taxon>Dikarya</taxon>
        <taxon>Ascomycota</taxon>
        <taxon>Pezizomycotina</taxon>
        <taxon>Sordariomycetes</taxon>
        <taxon>Sordariomycetidae</taxon>
        <taxon>Sordariales</taxon>
        <taxon>Lasiosphaeriaceae</taxon>
        <taxon>Cercophora</taxon>
    </lineage>
</organism>
<name>A0AAE0IEL1_9PEZI</name>
<dbReference type="PANTHER" id="PTHR33112">
    <property type="entry name" value="DOMAIN PROTEIN, PUTATIVE-RELATED"/>
    <property type="match status" value="1"/>
</dbReference>
<accession>A0AAE0IEL1</accession>
<comment type="caution">
    <text evidence="2">The sequence shown here is derived from an EMBL/GenBank/DDBJ whole genome shotgun (WGS) entry which is preliminary data.</text>
</comment>
<dbReference type="Proteomes" id="UP001286456">
    <property type="component" value="Unassembled WGS sequence"/>
</dbReference>
<protein>
    <submittedName>
        <fullName evidence="2">Heterokaryon incompatibility protein-domain-containing protein</fullName>
    </submittedName>
</protein>
<reference evidence="2" key="2">
    <citation type="submission" date="2023-06" db="EMBL/GenBank/DDBJ databases">
        <authorList>
            <consortium name="Lawrence Berkeley National Laboratory"/>
            <person name="Haridas S."/>
            <person name="Hensen N."/>
            <person name="Bonometti L."/>
            <person name="Westerberg I."/>
            <person name="Brannstrom I.O."/>
            <person name="Guillou S."/>
            <person name="Cros-Aarteil S."/>
            <person name="Calhoun S."/>
            <person name="Kuo A."/>
            <person name="Mondo S."/>
            <person name="Pangilinan J."/>
            <person name="Riley R."/>
            <person name="Labutti K."/>
            <person name="Andreopoulos B."/>
            <person name="Lipzen A."/>
            <person name="Chen C."/>
            <person name="Yanf M."/>
            <person name="Daum C."/>
            <person name="Ng V."/>
            <person name="Clum A."/>
            <person name="Steindorff A."/>
            <person name="Ohm R."/>
            <person name="Martin F."/>
            <person name="Silar P."/>
            <person name="Natvig D."/>
            <person name="Lalanne C."/>
            <person name="Gautier V."/>
            <person name="Ament-Velasquez S.L."/>
            <person name="Kruys A."/>
            <person name="Hutchinson M.I."/>
            <person name="Powell A.J."/>
            <person name="Barry K."/>
            <person name="Miller A.N."/>
            <person name="Grigoriev I.V."/>
            <person name="Debuchy R."/>
            <person name="Gladieux P."/>
            <person name="Thoren M.H."/>
            <person name="Johannesson H."/>
        </authorList>
    </citation>
    <scope>NUCLEOTIDE SEQUENCE</scope>
    <source>
        <strain evidence="2">SMH4131-1</strain>
    </source>
</reference>
<dbReference type="Pfam" id="PF06985">
    <property type="entry name" value="HET"/>
    <property type="match status" value="1"/>
</dbReference>
<dbReference type="InterPro" id="IPR010730">
    <property type="entry name" value="HET"/>
</dbReference>
<dbReference type="EMBL" id="JAUEPO010000004">
    <property type="protein sequence ID" value="KAK3323337.1"/>
    <property type="molecule type" value="Genomic_DNA"/>
</dbReference>
<evidence type="ECO:0000259" key="1">
    <source>
        <dbReference type="Pfam" id="PF06985"/>
    </source>
</evidence>
<dbReference type="AlphaFoldDB" id="A0AAE0IEL1"/>
<dbReference type="PANTHER" id="PTHR33112:SF9">
    <property type="entry name" value="HETEROKARYON INCOMPATIBILITY DOMAIN-CONTAINING PROTEIN"/>
    <property type="match status" value="1"/>
</dbReference>
<feature type="domain" description="Heterokaryon incompatibility" evidence="1">
    <location>
        <begin position="68"/>
        <end position="221"/>
    </location>
</feature>
<evidence type="ECO:0000313" key="2">
    <source>
        <dbReference type="EMBL" id="KAK3323337.1"/>
    </source>
</evidence>
<keyword evidence="3" id="KW-1185">Reference proteome</keyword>
<reference evidence="2" key="1">
    <citation type="journal article" date="2023" name="Mol. Phylogenet. Evol.">
        <title>Genome-scale phylogeny and comparative genomics of the fungal order Sordariales.</title>
        <authorList>
            <person name="Hensen N."/>
            <person name="Bonometti L."/>
            <person name="Westerberg I."/>
            <person name="Brannstrom I.O."/>
            <person name="Guillou S."/>
            <person name="Cros-Aarteil S."/>
            <person name="Calhoun S."/>
            <person name="Haridas S."/>
            <person name="Kuo A."/>
            <person name="Mondo S."/>
            <person name="Pangilinan J."/>
            <person name="Riley R."/>
            <person name="LaButti K."/>
            <person name="Andreopoulos B."/>
            <person name="Lipzen A."/>
            <person name="Chen C."/>
            <person name="Yan M."/>
            <person name="Daum C."/>
            <person name="Ng V."/>
            <person name="Clum A."/>
            <person name="Steindorff A."/>
            <person name="Ohm R.A."/>
            <person name="Martin F."/>
            <person name="Silar P."/>
            <person name="Natvig D.O."/>
            <person name="Lalanne C."/>
            <person name="Gautier V."/>
            <person name="Ament-Velasquez S.L."/>
            <person name="Kruys A."/>
            <person name="Hutchinson M.I."/>
            <person name="Powell A.J."/>
            <person name="Barry K."/>
            <person name="Miller A.N."/>
            <person name="Grigoriev I.V."/>
            <person name="Debuchy R."/>
            <person name="Gladieux P."/>
            <person name="Hiltunen Thoren M."/>
            <person name="Johannesson H."/>
        </authorList>
    </citation>
    <scope>NUCLEOTIDE SEQUENCE</scope>
    <source>
        <strain evidence="2">SMH4131-1</strain>
    </source>
</reference>